<accession>A0A1J8PZ56</accession>
<proteinExistence type="predicted"/>
<evidence type="ECO:0000313" key="3">
    <source>
        <dbReference type="Proteomes" id="UP000183567"/>
    </source>
</evidence>
<feature type="compositionally biased region" description="Polar residues" evidence="1">
    <location>
        <begin position="16"/>
        <end position="37"/>
    </location>
</feature>
<name>A0A1J8PZ56_9AGAM</name>
<dbReference type="EMBL" id="LVVM01003884">
    <property type="protein sequence ID" value="OJA14109.1"/>
    <property type="molecule type" value="Genomic_DNA"/>
</dbReference>
<dbReference type="AlphaFoldDB" id="A0A1J8PZ56"/>
<gene>
    <name evidence="2" type="ORF">AZE42_09824</name>
</gene>
<evidence type="ECO:0000313" key="2">
    <source>
        <dbReference type="EMBL" id="OJA14109.1"/>
    </source>
</evidence>
<protein>
    <submittedName>
        <fullName evidence="2">Uncharacterized protein</fullName>
    </submittedName>
</protein>
<comment type="caution">
    <text evidence="2">The sequence shown here is derived from an EMBL/GenBank/DDBJ whole genome shotgun (WGS) entry which is preliminary data.</text>
</comment>
<feature type="region of interest" description="Disordered" evidence="1">
    <location>
        <begin position="1"/>
        <end position="59"/>
    </location>
</feature>
<evidence type="ECO:0000256" key="1">
    <source>
        <dbReference type="SAM" id="MobiDB-lite"/>
    </source>
</evidence>
<organism evidence="2 3">
    <name type="scientific">Rhizopogon vesiculosus</name>
    <dbReference type="NCBI Taxonomy" id="180088"/>
    <lineage>
        <taxon>Eukaryota</taxon>
        <taxon>Fungi</taxon>
        <taxon>Dikarya</taxon>
        <taxon>Basidiomycota</taxon>
        <taxon>Agaricomycotina</taxon>
        <taxon>Agaricomycetes</taxon>
        <taxon>Agaricomycetidae</taxon>
        <taxon>Boletales</taxon>
        <taxon>Suillineae</taxon>
        <taxon>Rhizopogonaceae</taxon>
        <taxon>Rhizopogon</taxon>
    </lineage>
</organism>
<keyword evidence="3" id="KW-1185">Reference proteome</keyword>
<reference evidence="2 3" key="1">
    <citation type="submission" date="2016-03" db="EMBL/GenBank/DDBJ databases">
        <title>Comparative genomics of the ectomycorrhizal sister species Rhizopogon vinicolor and Rhizopogon vesiculosus (Basidiomycota: Boletales) reveals a divergence of the mating type B locus.</title>
        <authorList>
            <person name="Mujic A.B."/>
            <person name="Kuo A."/>
            <person name="Tritt A."/>
            <person name="Lipzen A."/>
            <person name="Chen C."/>
            <person name="Johnson J."/>
            <person name="Sharma A."/>
            <person name="Barry K."/>
            <person name="Grigoriev I.V."/>
            <person name="Spatafora J.W."/>
        </authorList>
    </citation>
    <scope>NUCLEOTIDE SEQUENCE [LARGE SCALE GENOMIC DNA]</scope>
    <source>
        <strain evidence="2 3">AM-OR11-056</strain>
    </source>
</reference>
<sequence length="59" mass="6128">MEAQVEAGSIGCAQGASITRTGSRDNFTTHPLISSGPSPTPDPHSLAAPKYMPYTPDDP</sequence>
<dbReference type="Proteomes" id="UP000183567">
    <property type="component" value="Unassembled WGS sequence"/>
</dbReference>